<dbReference type="SUPFAM" id="SSF160991">
    <property type="entry name" value="CV3147-like"/>
    <property type="match status" value="1"/>
</dbReference>
<dbReference type="Pfam" id="PF06032">
    <property type="entry name" value="S-Me-THD_N"/>
    <property type="match status" value="1"/>
</dbReference>
<proteinExistence type="predicted"/>
<dbReference type="InterPro" id="IPR002821">
    <property type="entry name" value="Hydantoinase_A"/>
</dbReference>
<evidence type="ECO:0000256" key="1">
    <source>
        <dbReference type="SAM" id="MobiDB-lite"/>
    </source>
</evidence>
<keyword evidence="7" id="KW-1185">Reference proteome</keyword>
<dbReference type="Pfam" id="PF01968">
    <property type="entry name" value="Hydantoinase_A"/>
    <property type="match status" value="1"/>
</dbReference>
<sequence length="965" mass="103151">MGLHTLVGIDVGGTNTDAVLIDADAARADVEASILASCKTPTTRYVGDGIARALEKVLEQWTGDERQRILDSLVRINIGTTQFLNAIIERDSQKLSPVALLRLCGPYTRELPGFAGIPPELRHIIEGTTVYLSGGLEYNGTPIAPLDEAEIRRTAAELRSRKIFNIAIVGVHTSLDFTHRQEETVARILTEELGSSAVITLSRDIAGLGLLERENATVINAALRPLAETTVANLRQSLASLGIRAPAFFTQNNGTLISASEAKRLPILTYLSGPINSLTGAAFLSREQGPFEKDVIVVDVGGTTTDTCVLQPTGLPRPAAAFSLLSGARTNFSVPDLRSIGLGGGSLVHVDEETGTVTVGPESVGYQLETRSRIFGGPDLTVTDVVFTKEGAGIGKYAIKPSDAKSVKVSADVISKVDSAVARLLETVIDETKTEAGPVDIILVGGGTFLVPLSIQGAGQIYRPNYGHVANAVGAAMARVSHKIDRIVSVGAESTEEQELSQQCQRTIDEAQAKGVLGPQIVQKTTMALSYSSTRELRIITTAVGDAPFEQSTERNEDVDVDSSKPQLEPNRSLNVTESRTITIADPTREARLYKPSVFAGKWKLSETDLFFLSEGCGILGCGGGGDPYPSFLSAQSLLRAGESVYVVDPSSISSHGLVPAVGFMGSPDILSERFPSGEELKHSVQSVAQYQNATNALSGVISLEIGGSNGFIDADLMGRAYPNLWQTTLTRAKIPITPCAVSDAKGNTFIHHRAATHQDVENFLRPLCGEMGNAAGISLALLNGDQIRNSTVHHSLSLAWRLGRAVYIARQEKTSVVDSILAEYPGRLIFSGKIVRVKRAISGGFSRGLVEMVKSSNLGSNNDNDHPVRIEFQNENLRVTRQDKTLAVVPDLITVLDSETGSAVGTQDYRYGLHVFVVALVASPQWSEKEGLAIGGPAAFQLGDEYVPVAEYRAVRSVIDEYGN</sequence>
<dbReference type="InterPro" id="IPR010318">
    <property type="entry name" value="S-Me-THD_N"/>
</dbReference>
<dbReference type="InterPro" id="IPR043129">
    <property type="entry name" value="ATPase_NBD"/>
</dbReference>
<dbReference type="Gene3D" id="2.40.390.10">
    <property type="entry name" value="CV3147-like"/>
    <property type="match status" value="1"/>
</dbReference>
<feature type="domain" description="Hydantoinase/oxoprolinase N-terminal" evidence="3">
    <location>
        <begin position="7"/>
        <end position="192"/>
    </location>
</feature>
<feature type="domain" description="Hydantoinase A/oxoprolinase" evidence="2">
    <location>
        <begin position="213"/>
        <end position="385"/>
    </location>
</feature>
<dbReference type="Gene3D" id="3.30.420.40">
    <property type="match status" value="1"/>
</dbReference>
<evidence type="ECO:0000259" key="5">
    <source>
        <dbReference type="Pfam" id="PF20906"/>
    </source>
</evidence>
<dbReference type="PANTHER" id="PTHR11365:SF10">
    <property type="entry name" value="HYDANTOINASE_OXOPROLINASE"/>
    <property type="match status" value="1"/>
</dbReference>
<feature type="region of interest" description="Disordered" evidence="1">
    <location>
        <begin position="548"/>
        <end position="572"/>
    </location>
</feature>
<dbReference type="GO" id="GO:0016787">
    <property type="term" value="F:hydrolase activity"/>
    <property type="evidence" value="ECO:0007669"/>
    <property type="project" value="InterPro"/>
</dbReference>
<protein>
    <submittedName>
        <fullName evidence="6">Hydantoinase</fullName>
    </submittedName>
</protein>
<dbReference type="InterPro" id="IPR045079">
    <property type="entry name" value="Oxoprolinase-like"/>
</dbReference>
<evidence type="ECO:0000259" key="3">
    <source>
        <dbReference type="Pfam" id="PF05378"/>
    </source>
</evidence>
<dbReference type="InterPro" id="IPR024071">
    <property type="entry name" value="S-Me-THD_C_sf"/>
</dbReference>
<evidence type="ECO:0000259" key="2">
    <source>
        <dbReference type="Pfam" id="PF01968"/>
    </source>
</evidence>
<dbReference type="InterPro" id="IPR048350">
    <property type="entry name" value="S-Me-THD-like_C"/>
</dbReference>
<dbReference type="EMBL" id="DF933814">
    <property type="protein sequence ID" value="GAM35943.1"/>
    <property type="molecule type" value="Genomic_DNA"/>
</dbReference>
<feature type="domain" description="S-Me-THD-like C-terminal" evidence="5">
    <location>
        <begin position="758"/>
        <end position="950"/>
    </location>
</feature>
<dbReference type="Pfam" id="PF05378">
    <property type="entry name" value="Hydant_A_N"/>
    <property type="match status" value="1"/>
</dbReference>
<dbReference type="Proteomes" id="UP000053095">
    <property type="component" value="Unassembled WGS sequence"/>
</dbReference>
<dbReference type="InterPro" id="IPR008040">
    <property type="entry name" value="Hydant_A_N"/>
</dbReference>
<evidence type="ECO:0000313" key="6">
    <source>
        <dbReference type="EMBL" id="GAM35943.1"/>
    </source>
</evidence>
<dbReference type="PANTHER" id="PTHR11365">
    <property type="entry name" value="5-OXOPROLINASE RELATED"/>
    <property type="match status" value="1"/>
</dbReference>
<reference evidence="7" key="1">
    <citation type="journal article" date="2015" name="Genome Announc.">
        <title>Draft genome sequence of Talaromyces cellulolyticus strain Y-94, a source of lignocellulosic biomass-degrading enzymes.</title>
        <authorList>
            <person name="Fujii T."/>
            <person name="Koike H."/>
            <person name="Sawayama S."/>
            <person name="Yano S."/>
            <person name="Inoue H."/>
        </authorList>
    </citation>
    <scope>NUCLEOTIDE SEQUENCE [LARGE SCALE GENOMIC DNA]</scope>
    <source>
        <strain evidence="7">Y-94</strain>
    </source>
</reference>
<dbReference type="SUPFAM" id="SSF53067">
    <property type="entry name" value="Actin-like ATPase domain"/>
    <property type="match status" value="2"/>
</dbReference>
<dbReference type="Gene3D" id="3.40.1610.10">
    <property type="entry name" value="CV3147-like domain"/>
    <property type="match status" value="1"/>
</dbReference>
<evidence type="ECO:0000313" key="7">
    <source>
        <dbReference type="Proteomes" id="UP000053095"/>
    </source>
</evidence>
<name>A0A510NV08_TALPI</name>
<dbReference type="AlphaFoldDB" id="A0A510NV08"/>
<dbReference type="InterPro" id="IPR027479">
    <property type="entry name" value="S-Me-THD_N_sf"/>
</dbReference>
<dbReference type="Pfam" id="PF20906">
    <property type="entry name" value="S-Me-THD_C"/>
    <property type="match status" value="1"/>
</dbReference>
<gene>
    <name evidence="6" type="ORF">TCE0_018f04660</name>
</gene>
<accession>A0A510NV08</accession>
<feature type="domain" description="S-Me-THD N-terminal" evidence="4">
    <location>
        <begin position="608"/>
        <end position="751"/>
    </location>
</feature>
<evidence type="ECO:0000259" key="4">
    <source>
        <dbReference type="Pfam" id="PF06032"/>
    </source>
</evidence>
<organism evidence="6 7">
    <name type="scientific">Talaromyces pinophilus</name>
    <name type="common">Penicillium pinophilum</name>
    <dbReference type="NCBI Taxonomy" id="128442"/>
    <lineage>
        <taxon>Eukaryota</taxon>
        <taxon>Fungi</taxon>
        <taxon>Dikarya</taxon>
        <taxon>Ascomycota</taxon>
        <taxon>Pezizomycotina</taxon>
        <taxon>Eurotiomycetes</taxon>
        <taxon>Eurotiomycetidae</taxon>
        <taxon>Eurotiales</taxon>
        <taxon>Trichocomaceae</taxon>
        <taxon>Talaromyces</taxon>
        <taxon>Talaromyces sect. Talaromyces</taxon>
    </lineage>
</organism>